<dbReference type="AlphaFoldDB" id="A0A0B2S4F9"/>
<gene>
    <name evidence="3" type="ORF">D0Y65_001523</name>
    <name evidence="2" type="ORF">glysoja_028776</name>
</gene>
<dbReference type="Pfam" id="PF00704">
    <property type="entry name" value="Glyco_hydro_18"/>
    <property type="match status" value="1"/>
</dbReference>
<dbReference type="Gramene" id="XM_028382745.1">
    <property type="protein sequence ID" value="XP_028238546.1"/>
    <property type="gene ID" value="LOC114417559"/>
</dbReference>
<dbReference type="SMR" id="A0A0B2S4F9"/>
<name>A0A0B2S4F9_GLYSO</name>
<dbReference type="InterPro" id="IPR001223">
    <property type="entry name" value="Glyco_hydro18_cat"/>
</dbReference>
<accession>A0A0B2S4F9</accession>
<reference evidence="2" key="1">
    <citation type="submission" date="2014-07" db="EMBL/GenBank/DDBJ databases">
        <title>Identification of a novel salt tolerance gene in wild soybean by whole-genome sequencing.</title>
        <authorList>
            <person name="Lam H.-M."/>
            <person name="Qi X."/>
            <person name="Li M.-W."/>
            <person name="Liu X."/>
            <person name="Xie M."/>
            <person name="Ni M."/>
            <person name="Xu X."/>
        </authorList>
    </citation>
    <scope>NUCLEOTIDE SEQUENCE [LARGE SCALE GENOMIC DNA]</scope>
    <source>
        <tissue evidence="2">Root</tissue>
    </source>
</reference>
<reference evidence="3 4" key="2">
    <citation type="submission" date="2018-09" db="EMBL/GenBank/DDBJ databases">
        <title>A high-quality reference genome of wild soybean provides a powerful tool to mine soybean genomes.</title>
        <authorList>
            <person name="Xie M."/>
            <person name="Chung C.Y.L."/>
            <person name="Li M.-W."/>
            <person name="Wong F.-L."/>
            <person name="Chan T.-F."/>
            <person name="Lam H.-M."/>
        </authorList>
    </citation>
    <scope>NUCLEOTIDE SEQUENCE [LARGE SCALE GENOMIC DNA]</scope>
    <source>
        <strain evidence="4">cv. W05</strain>
        <tissue evidence="3">Hypocotyl of etiolated seedlings</tissue>
    </source>
</reference>
<dbReference type="PANTHER" id="PTHR46476">
    <property type="entry name" value="CHITINASE 2-LIKE"/>
    <property type="match status" value="1"/>
</dbReference>
<dbReference type="Proteomes" id="UP000289340">
    <property type="component" value="Chromosome 1"/>
</dbReference>
<dbReference type="SUPFAM" id="SSF51445">
    <property type="entry name" value="(Trans)glycosidases"/>
    <property type="match status" value="1"/>
</dbReference>
<keyword evidence="4" id="KW-1185">Reference proteome</keyword>
<dbReference type="PROSITE" id="PS51910">
    <property type="entry name" value="GH18_2"/>
    <property type="match status" value="1"/>
</dbReference>
<dbReference type="EMBL" id="KN645951">
    <property type="protein sequence ID" value="KHN40155.1"/>
    <property type="molecule type" value="Genomic_DNA"/>
</dbReference>
<organism evidence="2">
    <name type="scientific">Glycine soja</name>
    <name type="common">Wild soybean</name>
    <dbReference type="NCBI Taxonomy" id="3848"/>
    <lineage>
        <taxon>Eukaryota</taxon>
        <taxon>Viridiplantae</taxon>
        <taxon>Streptophyta</taxon>
        <taxon>Embryophyta</taxon>
        <taxon>Tracheophyta</taxon>
        <taxon>Spermatophyta</taxon>
        <taxon>Magnoliopsida</taxon>
        <taxon>eudicotyledons</taxon>
        <taxon>Gunneridae</taxon>
        <taxon>Pentapetalae</taxon>
        <taxon>rosids</taxon>
        <taxon>fabids</taxon>
        <taxon>Fabales</taxon>
        <taxon>Fabaceae</taxon>
        <taxon>Papilionoideae</taxon>
        <taxon>50 kb inversion clade</taxon>
        <taxon>NPAAA clade</taxon>
        <taxon>indigoferoid/millettioid clade</taxon>
        <taxon>Phaseoleae</taxon>
        <taxon>Glycine</taxon>
        <taxon>Glycine subgen. Soja</taxon>
    </lineage>
</organism>
<feature type="domain" description="GH18" evidence="1">
    <location>
        <begin position="5"/>
        <end position="283"/>
    </location>
</feature>
<dbReference type="Proteomes" id="UP000053555">
    <property type="component" value="Unassembled WGS sequence"/>
</dbReference>
<proteinExistence type="predicted"/>
<protein>
    <submittedName>
        <fullName evidence="2">RuBisCO-associated protein</fullName>
    </submittedName>
</protein>
<dbReference type="PANTHER" id="PTHR46476:SF12">
    <property type="entry name" value="RUBISCO-ASSOCIATED PROTEIN"/>
    <property type="match status" value="1"/>
</dbReference>
<dbReference type="InterPro" id="IPR017853">
    <property type="entry name" value="GH"/>
</dbReference>
<dbReference type="EMBL" id="QZWG01000001">
    <property type="protein sequence ID" value="RZC29938.1"/>
    <property type="molecule type" value="Genomic_DNA"/>
</dbReference>
<sequence>MSTKFKVFREFTSDDSFLNQVIPENITEFQVTLSLARDYDGNNSTNGKFIPYWDTEKVTPEVIKKFKKKYEPTALRVKVLVSIGNKNKQFPFTIGSDSNSEAWVSEATASLKSIIKTYNLDGIDVSYEDIAANEADFVNSVGGLVRNLKQNKLITVASFATSADAANNKFYNLLYAEYATFFDTVVFLSWVGFTPSRANPVASLEEKILAVANEYKAVKAFLVAYSTVAEDWANFSPPIFFITLHGLLGNSAVKGASIKVISDATASFPAKWIPEILLLAASK</sequence>
<evidence type="ECO:0000313" key="2">
    <source>
        <dbReference type="EMBL" id="KHN40155.1"/>
    </source>
</evidence>
<dbReference type="GO" id="GO:0005975">
    <property type="term" value="P:carbohydrate metabolic process"/>
    <property type="evidence" value="ECO:0007669"/>
    <property type="project" value="InterPro"/>
</dbReference>
<evidence type="ECO:0000313" key="4">
    <source>
        <dbReference type="Proteomes" id="UP000289340"/>
    </source>
</evidence>
<evidence type="ECO:0000313" key="3">
    <source>
        <dbReference type="EMBL" id="RZC29938.1"/>
    </source>
</evidence>
<dbReference type="Gene3D" id="3.20.20.80">
    <property type="entry name" value="Glycosidases"/>
    <property type="match status" value="1"/>
</dbReference>
<evidence type="ECO:0000259" key="1">
    <source>
        <dbReference type="PROSITE" id="PS51910"/>
    </source>
</evidence>